<dbReference type="Gene3D" id="3.90.190.10">
    <property type="entry name" value="Protein tyrosine phosphatase superfamily"/>
    <property type="match status" value="1"/>
</dbReference>
<dbReference type="GO" id="GO:0043409">
    <property type="term" value="P:negative regulation of MAPK cascade"/>
    <property type="evidence" value="ECO:0007669"/>
    <property type="project" value="TreeGrafter"/>
</dbReference>
<dbReference type="GO" id="GO:0017017">
    <property type="term" value="F:MAP kinase tyrosine/serine/threonine phosphatase activity"/>
    <property type="evidence" value="ECO:0007669"/>
    <property type="project" value="TreeGrafter"/>
</dbReference>
<dbReference type="GO" id="GO:0008330">
    <property type="term" value="F:protein tyrosine/threonine phosphatase activity"/>
    <property type="evidence" value="ECO:0007669"/>
    <property type="project" value="TreeGrafter"/>
</dbReference>
<evidence type="ECO:0000256" key="2">
    <source>
        <dbReference type="ARBA" id="ARBA00013064"/>
    </source>
</evidence>
<feature type="signal peptide" evidence="6">
    <location>
        <begin position="1"/>
        <end position="21"/>
    </location>
</feature>
<dbReference type="GO" id="GO:0005829">
    <property type="term" value="C:cytosol"/>
    <property type="evidence" value="ECO:0007669"/>
    <property type="project" value="TreeGrafter"/>
</dbReference>
<dbReference type="PANTHER" id="PTHR10159">
    <property type="entry name" value="DUAL SPECIFICITY PROTEIN PHOSPHATASE"/>
    <property type="match status" value="1"/>
</dbReference>
<organism evidence="8 9">
    <name type="scientific">Magallana gigas</name>
    <name type="common">Pacific oyster</name>
    <name type="synonym">Crassostrea gigas</name>
    <dbReference type="NCBI Taxonomy" id="29159"/>
    <lineage>
        <taxon>Eukaryota</taxon>
        <taxon>Metazoa</taxon>
        <taxon>Spiralia</taxon>
        <taxon>Lophotrochozoa</taxon>
        <taxon>Mollusca</taxon>
        <taxon>Bivalvia</taxon>
        <taxon>Autobranchia</taxon>
        <taxon>Pteriomorphia</taxon>
        <taxon>Ostreida</taxon>
        <taxon>Ostreoidea</taxon>
        <taxon>Ostreidae</taxon>
        <taxon>Magallana</taxon>
    </lineage>
</organism>
<evidence type="ECO:0000313" key="8">
    <source>
        <dbReference type="EnsemblMetazoa" id="G19630.3:cds"/>
    </source>
</evidence>
<protein>
    <recommendedName>
        <fullName evidence="2">protein-tyrosine-phosphatase</fullName>
        <ecNumber evidence="2">3.1.3.48</ecNumber>
    </recommendedName>
</protein>
<keyword evidence="9" id="KW-1185">Reference proteome</keyword>
<dbReference type="EnsemblMetazoa" id="G19630.3">
    <property type="protein sequence ID" value="G19630.3:cds"/>
    <property type="gene ID" value="G19630"/>
</dbReference>
<dbReference type="InterPro" id="IPR000340">
    <property type="entry name" value="Dual-sp_phosphatase_cat-dom"/>
</dbReference>
<dbReference type="InterPro" id="IPR029021">
    <property type="entry name" value="Prot-tyrosine_phosphatase-like"/>
</dbReference>
<dbReference type="EC" id="3.1.3.48" evidence="2"/>
<reference evidence="8" key="1">
    <citation type="submission" date="2022-08" db="UniProtKB">
        <authorList>
            <consortium name="EnsemblMetazoa"/>
        </authorList>
    </citation>
    <scope>IDENTIFICATION</scope>
    <source>
        <strain evidence="8">05x7-T-G4-1.051#20</strain>
    </source>
</reference>
<evidence type="ECO:0000256" key="3">
    <source>
        <dbReference type="ARBA" id="ARBA00022801"/>
    </source>
</evidence>
<evidence type="ECO:0000256" key="5">
    <source>
        <dbReference type="SAM" id="MobiDB-lite"/>
    </source>
</evidence>
<feature type="domain" description="Tyrosine-protein phosphatase" evidence="7">
    <location>
        <begin position="326"/>
        <end position="484"/>
    </location>
</feature>
<proteinExistence type="inferred from homology"/>
<name>A0A8W8JJ20_MAGGI</name>
<comment type="similarity">
    <text evidence="1">Belongs to the protein-tyrosine phosphatase family. Non-receptor class dual specificity subfamily.</text>
</comment>
<dbReference type="Proteomes" id="UP000005408">
    <property type="component" value="Unassembled WGS sequence"/>
</dbReference>
<dbReference type="InterPro" id="IPR020422">
    <property type="entry name" value="TYR_PHOSPHATASE_DUAL_dom"/>
</dbReference>
<dbReference type="CDD" id="cd14498">
    <property type="entry name" value="DSP"/>
    <property type="match status" value="1"/>
</dbReference>
<evidence type="ECO:0000259" key="7">
    <source>
        <dbReference type="PROSITE" id="PS50054"/>
    </source>
</evidence>
<feature type="region of interest" description="Disordered" evidence="5">
    <location>
        <begin position="175"/>
        <end position="219"/>
    </location>
</feature>
<dbReference type="AlphaFoldDB" id="A0A8W8JJ20"/>
<evidence type="ECO:0000313" key="9">
    <source>
        <dbReference type="Proteomes" id="UP000005408"/>
    </source>
</evidence>
<dbReference type="Pfam" id="PF00782">
    <property type="entry name" value="DSPc"/>
    <property type="match status" value="1"/>
</dbReference>
<accession>A0A8W8JJ20</accession>
<dbReference type="SUPFAM" id="SSF52799">
    <property type="entry name" value="(Phosphotyrosine protein) phosphatases II"/>
    <property type="match status" value="1"/>
</dbReference>
<dbReference type="PROSITE" id="PS50054">
    <property type="entry name" value="TYR_PHOSPHATASE_DUAL"/>
    <property type="match status" value="1"/>
</dbReference>
<evidence type="ECO:0000256" key="1">
    <source>
        <dbReference type="ARBA" id="ARBA00008601"/>
    </source>
</evidence>
<dbReference type="GO" id="GO:0033550">
    <property type="term" value="F:MAP kinase tyrosine phosphatase activity"/>
    <property type="evidence" value="ECO:0007669"/>
    <property type="project" value="TreeGrafter"/>
</dbReference>
<evidence type="ECO:0000256" key="4">
    <source>
        <dbReference type="ARBA" id="ARBA00022912"/>
    </source>
</evidence>
<keyword evidence="6" id="KW-0732">Signal</keyword>
<dbReference type="PANTHER" id="PTHR10159:SF519">
    <property type="entry name" value="DUAL SPECIFICITY PROTEIN PHOSPHATASE MPK3"/>
    <property type="match status" value="1"/>
</dbReference>
<evidence type="ECO:0000256" key="6">
    <source>
        <dbReference type="SAM" id="SignalP"/>
    </source>
</evidence>
<keyword evidence="4" id="KW-0904">Protein phosphatase</keyword>
<dbReference type="SMART" id="SM00195">
    <property type="entry name" value="DSPc"/>
    <property type="match status" value="1"/>
</dbReference>
<sequence>MKSRFKVTAIDFMAALQLLTAHHFTRCFIMSTDGHKRLNELPEVSPFIVCTQSSSLSVRKSSDIFITTFDSANTSKLSADQKREQFASRRPRSLKDIFFRSKNSDKGIPFDKGPSDTKSKFSNIVSKHILPFRFVRNLRSEFKKPERPDTTSCPNLAQKNGLETLATKPENTIVAPFAGTPDQEYTSSSEQESPEETEIKPFPPSQSFPKSDYDRSFYNPLHERNPLRVQHLAIPKSNEGSKHSLPVADIFTTSFTHSTAPKTTQSLSKLQCKSAQELPKSPIVAIKQKLIRSYSDTPPRLSIKPQGSTASLKIPTCLQSKMYRDDCVSQVLDYLFIGSIEVAYNEPKLCRLKIDSLVDISNLSSAQVPSSKKLHCPCLCGNDSRHFRSRLIIRVEDDDKEDIEQYFSEINKFIDGARKCGKNVLIFSYHGNSRAPAAAIQYLMSHEGFLLRQAYNLVKNQRPSVDIKQGFQNTLETLEHRLFPEAKPSLPFSNDYLNIADPQAIKCAWVDCSDM</sequence>
<feature type="chain" id="PRO_5036484841" description="protein-tyrosine-phosphatase" evidence="6">
    <location>
        <begin position="22"/>
        <end position="515"/>
    </location>
</feature>
<keyword evidence="3" id="KW-0378">Hydrolase</keyword>